<sequence>GPATVRQAKGITGYRFSASRLRSRVAMEREGDRRPTRVVRLRHSVRIQLRPDVAEDVKKRFGWDWVVLRILREFAGISPGKLLCLQDFTAVGFLDLLRLLGLLRFLWEVLSSA</sequence>
<keyword evidence="2" id="KW-1185">Reference proteome</keyword>
<protein>
    <submittedName>
        <fullName evidence="1">Uncharacterized protein</fullName>
    </submittedName>
</protein>
<organism evidence="1 2">
    <name type="scientific">Hemibagrus guttatus</name>
    <dbReference type="NCBI Taxonomy" id="175788"/>
    <lineage>
        <taxon>Eukaryota</taxon>
        <taxon>Metazoa</taxon>
        <taxon>Chordata</taxon>
        <taxon>Craniata</taxon>
        <taxon>Vertebrata</taxon>
        <taxon>Euteleostomi</taxon>
        <taxon>Actinopterygii</taxon>
        <taxon>Neopterygii</taxon>
        <taxon>Teleostei</taxon>
        <taxon>Ostariophysi</taxon>
        <taxon>Siluriformes</taxon>
        <taxon>Bagridae</taxon>
        <taxon>Hemibagrus</taxon>
    </lineage>
</organism>
<evidence type="ECO:0000313" key="1">
    <source>
        <dbReference type="EMBL" id="KAK3505755.1"/>
    </source>
</evidence>
<dbReference type="Proteomes" id="UP001274896">
    <property type="component" value="Unassembled WGS sequence"/>
</dbReference>
<proteinExistence type="predicted"/>
<dbReference type="AlphaFoldDB" id="A0AAE0UH73"/>
<evidence type="ECO:0000313" key="2">
    <source>
        <dbReference type="Proteomes" id="UP001274896"/>
    </source>
</evidence>
<gene>
    <name evidence="1" type="ORF">QTP70_004105</name>
</gene>
<accession>A0AAE0UH73</accession>
<name>A0AAE0UH73_9TELE</name>
<feature type="non-terminal residue" evidence="1">
    <location>
        <position position="1"/>
    </location>
</feature>
<comment type="caution">
    <text evidence="1">The sequence shown here is derived from an EMBL/GenBank/DDBJ whole genome shotgun (WGS) entry which is preliminary data.</text>
</comment>
<reference evidence="1" key="1">
    <citation type="submission" date="2023-06" db="EMBL/GenBank/DDBJ databases">
        <title>Male Hemibagrus guttatus genome.</title>
        <authorList>
            <person name="Bian C."/>
        </authorList>
    </citation>
    <scope>NUCLEOTIDE SEQUENCE</scope>
    <source>
        <strain evidence="1">Male_cb2023</strain>
        <tissue evidence="1">Muscle</tissue>
    </source>
</reference>
<dbReference type="EMBL" id="JAUCMX010000564">
    <property type="protein sequence ID" value="KAK3505755.1"/>
    <property type="molecule type" value="Genomic_DNA"/>
</dbReference>